<keyword evidence="5 7" id="KW-1133">Transmembrane helix</keyword>
<dbReference type="InterPro" id="IPR039421">
    <property type="entry name" value="Type_1_exporter"/>
</dbReference>
<proteinExistence type="predicted"/>
<evidence type="ECO:0000259" key="8">
    <source>
        <dbReference type="PROSITE" id="PS50893"/>
    </source>
</evidence>
<evidence type="ECO:0000256" key="3">
    <source>
        <dbReference type="ARBA" id="ARBA00022741"/>
    </source>
</evidence>
<evidence type="ECO:0000256" key="5">
    <source>
        <dbReference type="ARBA" id="ARBA00022989"/>
    </source>
</evidence>
<dbReference type="GO" id="GO:0005886">
    <property type="term" value="C:plasma membrane"/>
    <property type="evidence" value="ECO:0007669"/>
    <property type="project" value="UniProtKB-SubCell"/>
</dbReference>
<feature type="transmembrane region" description="Helical" evidence="7">
    <location>
        <begin position="286"/>
        <end position="308"/>
    </location>
</feature>
<accession>A0A2N3J4C5</accession>
<dbReference type="InterPro" id="IPR003439">
    <property type="entry name" value="ABC_transporter-like_ATP-bd"/>
</dbReference>
<gene>
    <name evidence="10" type="ORF">AOX56_11620</name>
</gene>
<dbReference type="AlphaFoldDB" id="A0A2N3J4C5"/>
<evidence type="ECO:0000256" key="7">
    <source>
        <dbReference type="SAM" id="Phobius"/>
    </source>
</evidence>
<dbReference type="InterPro" id="IPR011527">
    <property type="entry name" value="ABC1_TM_dom"/>
</dbReference>
<organism evidence="10 11">
    <name type="scientific">Aeromonas sobria</name>
    <dbReference type="NCBI Taxonomy" id="646"/>
    <lineage>
        <taxon>Bacteria</taxon>
        <taxon>Pseudomonadati</taxon>
        <taxon>Pseudomonadota</taxon>
        <taxon>Gammaproteobacteria</taxon>
        <taxon>Aeromonadales</taxon>
        <taxon>Aeromonadaceae</taxon>
        <taxon>Aeromonas</taxon>
    </lineage>
</organism>
<dbReference type="InterPro" id="IPR003593">
    <property type="entry name" value="AAA+_ATPase"/>
</dbReference>
<dbReference type="GO" id="GO:0016887">
    <property type="term" value="F:ATP hydrolysis activity"/>
    <property type="evidence" value="ECO:0007669"/>
    <property type="project" value="InterPro"/>
</dbReference>
<dbReference type="Pfam" id="PF00005">
    <property type="entry name" value="ABC_tran"/>
    <property type="match status" value="1"/>
</dbReference>
<evidence type="ECO:0000313" key="10">
    <source>
        <dbReference type="EMBL" id="PKQ80871.1"/>
    </source>
</evidence>
<feature type="domain" description="ABC transporter" evidence="8">
    <location>
        <begin position="492"/>
        <end position="722"/>
    </location>
</feature>
<feature type="transmembrane region" description="Helical" evidence="7">
    <location>
        <begin position="211"/>
        <end position="230"/>
    </location>
</feature>
<dbReference type="SUPFAM" id="SSF52540">
    <property type="entry name" value="P-loop containing nucleoside triphosphate hydrolases"/>
    <property type="match status" value="1"/>
</dbReference>
<name>A0A2N3J4C5_AERSO</name>
<evidence type="ECO:0000256" key="6">
    <source>
        <dbReference type="ARBA" id="ARBA00023136"/>
    </source>
</evidence>
<dbReference type="Proteomes" id="UP000233526">
    <property type="component" value="Unassembled WGS sequence"/>
</dbReference>
<dbReference type="InterPro" id="IPR036640">
    <property type="entry name" value="ABC1_TM_sf"/>
</dbReference>
<feature type="transmembrane region" description="Helical" evidence="7">
    <location>
        <begin position="34"/>
        <end position="53"/>
    </location>
</feature>
<dbReference type="Gene3D" id="1.20.1560.10">
    <property type="entry name" value="ABC transporter type 1, transmembrane domain"/>
    <property type="match status" value="1"/>
</dbReference>
<dbReference type="GO" id="GO:0005524">
    <property type="term" value="F:ATP binding"/>
    <property type="evidence" value="ECO:0007669"/>
    <property type="project" value="UniProtKB-KW"/>
</dbReference>
<dbReference type="RefSeq" id="WP_101316501.1">
    <property type="nucleotide sequence ID" value="NZ_CAWNSS010000025.1"/>
</dbReference>
<dbReference type="PROSITE" id="PS50929">
    <property type="entry name" value="ABC_TM1F"/>
    <property type="match status" value="1"/>
</dbReference>
<dbReference type="Pfam" id="PF00664">
    <property type="entry name" value="ABC_membrane"/>
    <property type="match status" value="1"/>
</dbReference>
<evidence type="ECO:0000313" key="11">
    <source>
        <dbReference type="Proteomes" id="UP000233526"/>
    </source>
</evidence>
<feature type="transmembrane region" description="Helical" evidence="7">
    <location>
        <begin position="314"/>
        <end position="333"/>
    </location>
</feature>
<feature type="domain" description="ABC transmembrane type-1" evidence="9">
    <location>
        <begin position="178"/>
        <end position="458"/>
    </location>
</feature>
<dbReference type="EMBL" id="LJZX01000025">
    <property type="protein sequence ID" value="PKQ80871.1"/>
    <property type="molecule type" value="Genomic_DNA"/>
</dbReference>
<comment type="caution">
    <text evidence="10">The sequence shown here is derived from an EMBL/GenBank/DDBJ whole genome shotgun (WGS) entry which is preliminary data.</text>
</comment>
<keyword evidence="4" id="KW-0067">ATP-binding</keyword>
<dbReference type="SMART" id="SM00382">
    <property type="entry name" value="AAA"/>
    <property type="match status" value="1"/>
</dbReference>
<dbReference type="GO" id="GO:0015421">
    <property type="term" value="F:ABC-type oligopeptide transporter activity"/>
    <property type="evidence" value="ECO:0007669"/>
    <property type="project" value="TreeGrafter"/>
</dbReference>
<evidence type="ECO:0000259" key="9">
    <source>
        <dbReference type="PROSITE" id="PS50929"/>
    </source>
</evidence>
<sequence length="722" mass="78955">MSEASDSFTGRQSLFVSEQQRIALINRVLGEQRLAASPLAGILAPLLVALGWFGAARTLLHDLPAPDNPVGVAEFIHLLKAQGFKVSEHNWRQWRADHQATSLPIGAVLIERVSARIFLGQVDGHLHWHDGHEISVDNAPMADSLLVIENNSGFVPVDAPQPGWLRRLFFRTRREVGGVLLVSLVINLLTLAISLFTMMVYNNIIPSGATLTLWGMTSGVVIAIAGGWYLRMARSRLLARMTAWAGSQISELAMRKTLGLPLELASRVGVDSNLGRLRSVEGVRQWFGGSSGVVSVDYPFVLIFLVVIGLLGGWIVLVPCLGLLLFAAISLPLSRLVQMRANEAGRTTRKLNDMLVMLVTRLRALKGVDRSGEWLRRLTALMGQSSVANMKHVNANALAQTVGQALAMLTVLATMGTGVALVLDQQMTSGGLIATMMLIWRVTTPAQQMFANQIRVRQLLDATQQLDQLLLSVGEAANPKLVTPVSTLSAQVESDRLYYRHAPDREPSLNGVSFALEPGECLAVVGPNGAGKSTLLELLAGIRQPQNGRVLVGKHDIRQFDPDDYRSWLGYLPQQARGLSLSLRDAVALRKPDADDTEIDDVLTRVAGPQWWRHFAASDADSAMGLQLSLWREDHSAIRMRYIVRMAAAIIGHPSLLLLDDPLGDRDPLLDDHFVRLIAMLKGHCTIVIATHRPDLIQRCDKILLLDQGAALHFGPVNQPTA</sequence>
<keyword evidence="2 7" id="KW-0812">Transmembrane</keyword>
<comment type="subcellular location">
    <subcellularLocation>
        <location evidence="1">Cell membrane</location>
        <topology evidence="1">Multi-pass membrane protein</topology>
    </subcellularLocation>
</comment>
<reference evidence="10 11" key="1">
    <citation type="journal article" date="2017" name="Front. Microbiol.">
        <title>Strong Genomic and Phenotypic Heterogeneity in the Aeromonas sobria Species Complex.</title>
        <authorList>
            <person name="Gauthier J."/>
            <person name="Vincent A.T."/>
            <person name="Charette S.J."/>
            <person name="Derome N."/>
        </authorList>
    </citation>
    <scope>NUCLEOTIDE SEQUENCE [LARGE SCALE GENOMIC DNA]</scope>
    <source>
        <strain evidence="10 11">JF2635</strain>
    </source>
</reference>
<dbReference type="SUPFAM" id="SSF90123">
    <property type="entry name" value="ABC transporter transmembrane region"/>
    <property type="match status" value="1"/>
</dbReference>
<dbReference type="PROSITE" id="PS50893">
    <property type="entry name" value="ABC_TRANSPORTER_2"/>
    <property type="match status" value="1"/>
</dbReference>
<evidence type="ECO:0008006" key="12">
    <source>
        <dbReference type="Google" id="ProtNLM"/>
    </source>
</evidence>
<dbReference type="PANTHER" id="PTHR43394:SF1">
    <property type="entry name" value="ATP-BINDING CASSETTE SUB-FAMILY B MEMBER 10, MITOCHONDRIAL"/>
    <property type="match status" value="1"/>
</dbReference>
<evidence type="ECO:0000256" key="4">
    <source>
        <dbReference type="ARBA" id="ARBA00022840"/>
    </source>
</evidence>
<evidence type="ECO:0000256" key="2">
    <source>
        <dbReference type="ARBA" id="ARBA00022692"/>
    </source>
</evidence>
<dbReference type="Gene3D" id="3.40.50.300">
    <property type="entry name" value="P-loop containing nucleotide triphosphate hydrolases"/>
    <property type="match status" value="1"/>
</dbReference>
<feature type="transmembrane region" description="Helical" evidence="7">
    <location>
        <begin position="176"/>
        <end position="199"/>
    </location>
</feature>
<keyword evidence="3" id="KW-0547">Nucleotide-binding</keyword>
<evidence type="ECO:0000256" key="1">
    <source>
        <dbReference type="ARBA" id="ARBA00004651"/>
    </source>
</evidence>
<keyword evidence="6 7" id="KW-0472">Membrane</keyword>
<protein>
    <recommendedName>
        <fullName evidence="12">ABC transporter ATP-binding protein</fullName>
    </recommendedName>
</protein>
<dbReference type="PANTHER" id="PTHR43394">
    <property type="entry name" value="ATP-DEPENDENT PERMEASE MDL1, MITOCHONDRIAL"/>
    <property type="match status" value="1"/>
</dbReference>
<dbReference type="InterPro" id="IPR027417">
    <property type="entry name" value="P-loop_NTPase"/>
</dbReference>